<evidence type="ECO:0000256" key="5">
    <source>
        <dbReference type="ARBA" id="ARBA00022989"/>
    </source>
</evidence>
<evidence type="ECO:0000259" key="8">
    <source>
        <dbReference type="PROSITE" id="PS50850"/>
    </source>
</evidence>
<dbReference type="PANTHER" id="PTHR23513">
    <property type="entry name" value="INTEGRAL MEMBRANE EFFLUX PROTEIN-RELATED"/>
    <property type="match status" value="1"/>
</dbReference>
<dbReference type="Pfam" id="PF05977">
    <property type="entry name" value="MFS_3"/>
    <property type="match status" value="1"/>
</dbReference>
<gene>
    <name evidence="9" type="ORF">UFOPK1581_00487</name>
</gene>
<dbReference type="Gene3D" id="1.20.1250.20">
    <property type="entry name" value="MFS general substrate transporter like domains"/>
    <property type="match status" value="1"/>
</dbReference>
<dbReference type="PROSITE" id="PS50850">
    <property type="entry name" value="MFS"/>
    <property type="match status" value="1"/>
</dbReference>
<dbReference type="GO" id="GO:0022857">
    <property type="term" value="F:transmembrane transporter activity"/>
    <property type="evidence" value="ECO:0007669"/>
    <property type="project" value="InterPro"/>
</dbReference>
<accession>A0A6J6CX12</accession>
<feature type="transmembrane region" description="Helical" evidence="7">
    <location>
        <begin position="75"/>
        <end position="95"/>
    </location>
</feature>
<keyword evidence="2" id="KW-0813">Transport</keyword>
<dbReference type="PANTHER" id="PTHR23513:SF6">
    <property type="entry name" value="MAJOR FACILITATOR SUPERFAMILY ASSOCIATED DOMAIN-CONTAINING PROTEIN"/>
    <property type="match status" value="1"/>
</dbReference>
<proteinExistence type="predicted"/>
<keyword evidence="3" id="KW-1003">Cell membrane</keyword>
<evidence type="ECO:0000256" key="2">
    <source>
        <dbReference type="ARBA" id="ARBA00022448"/>
    </source>
</evidence>
<feature type="transmembrane region" description="Helical" evidence="7">
    <location>
        <begin position="130"/>
        <end position="150"/>
    </location>
</feature>
<dbReference type="InterPro" id="IPR020846">
    <property type="entry name" value="MFS_dom"/>
</dbReference>
<feature type="transmembrane region" description="Helical" evidence="7">
    <location>
        <begin position="196"/>
        <end position="215"/>
    </location>
</feature>
<feature type="transmembrane region" description="Helical" evidence="7">
    <location>
        <begin position="107"/>
        <end position="124"/>
    </location>
</feature>
<organism evidence="9">
    <name type="scientific">freshwater metagenome</name>
    <dbReference type="NCBI Taxonomy" id="449393"/>
    <lineage>
        <taxon>unclassified sequences</taxon>
        <taxon>metagenomes</taxon>
        <taxon>ecological metagenomes</taxon>
    </lineage>
</organism>
<sequence>MIPGNFKKAIASDENNVPTEPTKFWADIRFGIKYLYENKTLLKLVILTASVGMFSAATSSTFVLFLTEELAVEPVWFGFVFVIPAVGAILGSISAPKVSARFGRTTVMAYSMIAFCLAEVLTGFSPNVFVFALIGLLMSVTVTWWNVLLMSTYHQIIPNELFGRIHGTRRTLVWGLMPIGSLLGGLIASFGLRMPYFIAGGIALLIAFIGFRFVVGLNSLIKE</sequence>
<feature type="domain" description="Major facilitator superfamily (MFS) profile" evidence="8">
    <location>
        <begin position="41"/>
        <end position="223"/>
    </location>
</feature>
<dbReference type="AlphaFoldDB" id="A0A6J6CX12"/>
<name>A0A6J6CX12_9ZZZZ</name>
<evidence type="ECO:0000256" key="7">
    <source>
        <dbReference type="SAM" id="Phobius"/>
    </source>
</evidence>
<keyword evidence="6 7" id="KW-0472">Membrane</keyword>
<reference evidence="9" key="1">
    <citation type="submission" date="2020-05" db="EMBL/GenBank/DDBJ databases">
        <authorList>
            <person name="Chiriac C."/>
            <person name="Salcher M."/>
            <person name="Ghai R."/>
            <person name="Kavagutti S V."/>
        </authorList>
    </citation>
    <scope>NUCLEOTIDE SEQUENCE</scope>
</reference>
<evidence type="ECO:0000256" key="3">
    <source>
        <dbReference type="ARBA" id="ARBA00022475"/>
    </source>
</evidence>
<dbReference type="SUPFAM" id="SSF103473">
    <property type="entry name" value="MFS general substrate transporter"/>
    <property type="match status" value="1"/>
</dbReference>
<dbReference type="EMBL" id="CAEZTB010000065">
    <property type="protein sequence ID" value="CAB4556141.1"/>
    <property type="molecule type" value="Genomic_DNA"/>
</dbReference>
<dbReference type="InterPro" id="IPR010290">
    <property type="entry name" value="TM_effector"/>
</dbReference>
<feature type="transmembrane region" description="Helical" evidence="7">
    <location>
        <begin position="41"/>
        <end position="63"/>
    </location>
</feature>
<comment type="subcellular location">
    <subcellularLocation>
        <location evidence="1">Cell membrane</location>
        <topology evidence="1">Multi-pass membrane protein</topology>
    </subcellularLocation>
</comment>
<keyword evidence="4 7" id="KW-0812">Transmembrane</keyword>
<evidence type="ECO:0000256" key="4">
    <source>
        <dbReference type="ARBA" id="ARBA00022692"/>
    </source>
</evidence>
<feature type="transmembrane region" description="Helical" evidence="7">
    <location>
        <begin position="171"/>
        <end position="190"/>
    </location>
</feature>
<dbReference type="GO" id="GO:0005886">
    <property type="term" value="C:plasma membrane"/>
    <property type="evidence" value="ECO:0007669"/>
    <property type="project" value="UniProtKB-SubCell"/>
</dbReference>
<evidence type="ECO:0000256" key="6">
    <source>
        <dbReference type="ARBA" id="ARBA00023136"/>
    </source>
</evidence>
<protein>
    <submittedName>
        <fullName evidence="9">Unannotated protein</fullName>
    </submittedName>
</protein>
<keyword evidence="5 7" id="KW-1133">Transmembrane helix</keyword>
<evidence type="ECO:0000313" key="9">
    <source>
        <dbReference type="EMBL" id="CAB4556141.1"/>
    </source>
</evidence>
<evidence type="ECO:0000256" key="1">
    <source>
        <dbReference type="ARBA" id="ARBA00004651"/>
    </source>
</evidence>
<dbReference type="InterPro" id="IPR036259">
    <property type="entry name" value="MFS_trans_sf"/>
</dbReference>